<comment type="caution">
    <text evidence="2">The sequence shown here is derived from an EMBL/GenBank/DDBJ whole genome shotgun (WGS) entry which is preliminary data.</text>
</comment>
<gene>
    <name evidence="2" type="ORF">LCGC14_0075950</name>
</gene>
<name>A0A0F9YL82_9ZZZZ</name>
<protein>
    <recommendedName>
        <fullName evidence="1">Beta-lactamase hydrolase-like protein phosphatase-like domain-containing protein</fullName>
    </recommendedName>
</protein>
<dbReference type="AlphaFoldDB" id="A0A0F9YL82"/>
<dbReference type="Pfam" id="PF04273">
    <property type="entry name" value="BLH_phosphatase"/>
    <property type="match status" value="1"/>
</dbReference>
<dbReference type="InterPro" id="IPR029021">
    <property type="entry name" value="Prot-tyrosine_phosphatase-like"/>
</dbReference>
<dbReference type="CDD" id="cd14503">
    <property type="entry name" value="PTP-bact"/>
    <property type="match status" value="1"/>
</dbReference>
<dbReference type="Gene3D" id="3.90.190.10">
    <property type="entry name" value="Protein tyrosine phosphatase superfamily"/>
    <property type="match status" value="1"/>
</dbReference>
<proteinExistence type="predicted"/>
<feature type="domain" description="Beta-lactamase hydrolase-like protein phosphatase-like" evidence="1">
    <location>
        <begin position="4"/>
        <end position="108"/>
    </location>
</feature>
<dbReference type="InterPro" id="IPR005939">
    <property type="entry name" value="BLH_phosphatase-like"/>
</dbReference>
<evidence type="ECO:0000259" key="1">
    <source>
        <dbReference type="Pfam" id="PF04273"/>
    </source>
</evidence>
<organism evidence="2">
    <name type="scientific">marine sediment metagenome</name>
    <dbReference type="NCBI Taxonomy" id="412755"/>
    <lineage>
        <taxon>unclassified sequences</taxon>
        <taxon>metagenomes</taxon>
        <taxon>ecological metagenomes</taxon>
    </lineage>
</organism>
<accession>A0A0F9YL82</accession>
<sequence length="142" mass="15300">MTAKQVTDEFSVAEQITADDVDVLAAAGYKTIICNRPDGEAVGQPPVYEIQGAAEDHGMIFRHIPVVSGQLSMQDIAEFTAALDECPAPVLAFCRTGTRSIQLWGLVKGLKGMPPKDIVERGAELGYDLRGVAGWLAQQQQE</sequence>
<evidence type="ECO:0000313" key="2">
    <source>
        <dbReference type="EMBL" id="KKO05324.1"/>
    </source>
</evidence>
<dbReference type="EMBL" id="LAZR01000019">
    <property type="protein sequence ID" value="KKO05324.1"/>
    <property type="molecule type" value="Genomic_DNA"/>
</dbReference>
<dbReference type="GO" id="GO:0016787">
    <property type="term" value="F:hydrolase activity"/>
    <property type="evidence" value="ECO:0007669"/>
    <property type="project" value="InterPro"/>
</dbReference>
<reference evidence="2" key="1">
    <citation type="journal article" date="2015" name="Nature">
        <title>Complex archaea that bridge the gap between prokaryotes and eukaryotes.</title>
        <authorList>
            <person name="Spang A."/>
            <person name="Saw J.H."/>
            <person name="Jorgensen S.L."/>
            <person name="Zaremba-Niedzwiedzka K."/>
            <person name="Martijn J."/>
            <person name="Lind A.E."/>
            <person name="van Eijk R."/>
            <person name="Schleper C."/>
            <person name="Guy L."/>
            <person name="Ettema T.J."/>
        </authorList>
    </citation>
    <scope>NUCLEOTIDE SEQUENCE</scope>
</reference>
<dbReference type="NCBIfam" id="TIGR01244">
    <property type="entry name" value="TIGR01244 family sulfur transferase"/>
    <property type="match status" value="1"/>
</dbReference>
<dbReference type="SUPFAM" id="SSF52799">
    <property type="entry name" value="(Phosphotyrosine protein) phosphatases II"/>
    <property type="match status" value="1"/>
</dbReference>